<gene>
    <name evidence="2" type="ORF">GUJ93_ZPchr0006g46124</name>
</gene>
<evidence type="ECO:0000313" key="3">
    <source>
        <dbReference type="Proteomes" id="UP000729402"/>
    </source>
</evidence>
<proteinExistence type="predicted"/>
<accession>A0A8J5W1I9</accession>
<name>A0A8J5W1I9_ZIZPA</name>
<dbReference type="EMBL" id="JAAALK010000283">
    <property type="protein sequence ID" value="KAG8070443.1"/>
    <property type="molecule type" value="Genomic_DNA"/>
</dbReference>
<evidence type="ECO:0000256" key="1">
    <source>
        <dbReference type="SAM" id="MobiDB-lite"/>
    </source>
</evidence>
<dbReference type="AlphaFoldDB" id="A0A8J5W1I9"/>
<feature type="region of interest" description="Disordered" evidence="1">
    <location>
        <begin position="51"/>
        <end position="123"/>
    </location>
</feature>
<reference evidence="2" key="1">
    <citation type="journal article" date="2021" name="bioRxiv">
        <title>Whole Genome Assembly and Annotation of Northern Wild Rice, Zizania palustris L., Supports a Whole Genome Duplication in the Zizania Genus.</title>
        <authorList>
            <person name="Haas M."/>
            <person name="Kono T."/>
            <person name="Macchietto M."/>
            <person name="Millas R."/>
            <person name="McGilp L."/>
            <person name="Shao M."/>
            <person name="Duquette J."/>
            <person name="Hirsch C.N."/>
            <person name="Kimball J."/>
        </authorList>
    </citation>
    <scope>NUCLEOTIDE SEQUENCE</scope>
    <source>
        <tissue evidence="2">Fresh leaf tissue</tissue>
    </source>
</reference>
<comment type="caution">
    <text evidence="2">The sequence shown here is derived from an EMBL/GenBank/DDBJ whole genome shotgun (WGS) entry which is preliminary data.</text>
</comment>
<dbReference type="Proteomes" id="UP000729402">
    <property type="component" value="Unassembled WGS sequence"/>
</dbReference>
<sequence length="123" mass="12906">MPATASLHPARASRLRGAPVSPVGSSSKRQWGGWRRRWLEAGREIRRKRTVRRPAALVATQSMARHRNGPGGNGPDGNGCSMAQACQWAGGGTGWARQGSVRGDAGTGSSLPLLSPASMHLSP</sequence>
<protein>
    <submittedName>
        <fullName evidence="2">Uncharacterized protein</fullName>
    </submittedName>
</protein>
<feature type="region of interest" description="Disordered" evidence="1">
    <location>
        <begin position="1"/>
        <end position="32"/>
    </location>
</feature>
<organism evidence="2 3">
    <name type="scientific">Zizania palustris</name>
    <name type="common">Northern wild rice</name>
    <dbReference type="NCBI Taxonomy" id="103762"/>
    <lineage>
        <taxon>Eukaryota</taxon>
        <taxon>Viridiplantae</taxon>
        <taxon>Streptophyta</taxon>
        <taxon>Embryophyta</taxon>
        <taxon>Tracheophyta</taxon>
        <taxon>Spermatophyta</taxon>
        <taxon>Magnoliopsida</taxon>
        <taxon>Liliopsida</taxon>
        <taxon>Poales</taxon>
        <taxon>Poaceae</taxon>
        <taxon>BOP clade</taxon>
        <taxon>Oryzoideae</taxon>
        <taxon>Oryzeae</taxon>
        <taxon>Zizaniinae</taxon>
        <taxon>Zizania</taxon>
    </lineage>
</organism>
<evidence type="ECO:0000313" key="2">
    <source>
        <dbReference type="EMBL" id="KAG8070443.1"/>
    </source>
</evidence>
<keyword evidence="3" id="KW-1185">Reference proteome</keyword>
<reference evidence="2" key="2">
    <citation type="submission" date="2021-02" db="EMBL/GenBank/DDBJ databases">
        <authorList>
            <person name="Kimball J.A."/>
            <person name="Haas M.W."/>
            <person name="Macchietto M."/>
            <person name="Kono T."/>
            <person name="Duquette J."/>
            <person name="Shao M."/>
        </authorList>
    </citation>
    <scope>NUCLEOTIDE SEQUENCE</scope>
    <source>
        <tissue evidence="2">Fresh leaf tissue</tissue>
    </source>
</reference>